<keyword evidence="4" id="KW-0732">Signal</keyword>
<dbReference type="SUPFAM" id="SSF53187">
    <property type="entry name" value="Zn-dependent exopeptidases"/>
    <property type="match status" value="1"/>
</dbReference>
<feature type="domain" description="MurNAc-LAA" evidence="5">
    <location>
        <begin position="230"/>
        <end position="385"/>
    </location>
</feature>
<dbReference type="EC" id="3.5.1.28" evidence="2"/>
<dbReference type="Pfam" id="PF01520">
    <property type="entry name" value="Amidase_3"/>
    <property type="match status" value="1"/>
</dbReference>
<dbReference type="PANTHER" id="PTHR30404:SF0">
    <property type="entry name" value="N-ACETYLMURAMOYL-L-ALANINE AMIDASE AMIC"/>
    <property type="match status" value="1"/>
</dbReference>
<dbReference type="Gene3D" id="2.60.40.3500">
    <property type="match status" value="1"/>
</dbReference>
<evidence type="ECO:0000259" key="5">
    <source>
        <dbReference type="SMART" id="SM00646"/>
    </source>
</evidence>
<evidence type="ECO:0000256" key="2">
    <source>
        <dbReference type="ARBA" id="ARBA00011901"/>
    </source>
</evidence>
<dbReference type="SMART" id="SM00646">
    <property type="entry name" value="Ami_3"/>
    <property type="match status" value="1"/>
</dbReference>
<evidence type="ECO:0000313" key="6">
    <source>
        <dbReference type="EMBL" id="NHB76779.1"/>
    </source>
</evidence>
<protein>
    <recommendedName>
        <fullName evidence="2">N-acetylmuramoyl-L-alanine amidase</fullName>
        <ecNumber evidence="2">3.5.1.28</ecNumber>
    </recommendedName>
</protein>
<feature type="chain" id="PRO_5047071796" description="N-acetylmuramoyl-L-alanine amidase" evidence="4">
    <location>
        <begin position="22"/>
        <end position="400"/>
    </location>
</feature>
<proteinExistence type="predicted"/>
<keyword evidence="7" id="KW-1185">Reference proteome</keyword>
<evidence type="ECO:0000256" key="4">
    <source>
        <dbReference type="SAM" id="SignalP"/>
    </source>
</evidence>
<dbReference type="InterPro" id="IPR050695">
    <property type="entry name" value="N-acetylmuramoyl_amidase_3"/>
</dbReference>
<comment type="caution">
    <text evidence="6">The sequence shown here is derived from an EMBL/GenBank/DDBJ whole genome shotgun (WGS) entry which is preliminary data.</text>
</comment>
<dbReference type="RefSeq" id="WP_166402817.1">
    <property type="nucleotide sequence ID" value="NZ_JAANHS010000005.1"/>
</dbReference>
<dbReference type="EMBL" id="JAANHS010000005">
    <property type="protein sequence ID" value="NHB76779.1"/>
    <property type="molecule type" value="Genomic_DNA"/>
</dbReference>
<sequence length="400" mass="43095">MRLVRPLFAVLFMLLSLPAGAEALSALARVDPMRSALVATGEGLELRLTLSQPVPWRVRLLDGPPRLVIDTREVDWSGAQVLAMVRPALAMRAGSFRPGWSRLVLELDGPHRLARAEMVTGAATRIDIRLEPTDAASFAAEAARADLPEWGLPDAARLPPQPAAGLGPITVVLDPGHGGIDPGAERDGTSEAALMLTFARELKEALVRDGRFRVVMTREDDVFVPLETRISIARAAGADLFLSLHADALAEGDAQGATVYTLAPEASDAASAALAERHDRDDLLAGVDLSDQDDLVAEVLMDMARTETRPRNDRLAEALVGALRAAEIRMHRHPRQTAGFSVLKSPDIPSVLLEVGFLSSDRDYRRLADPTWRARLAGAVVQGIVAWSEEDRSLRALAAP</sequence>
<evidence type="ECO:0000256" key="1">
    <source>
        <dbReference type="ARBA" id="ARBA00001561"/>
    </source>
</evidence>
<name>A0ABX0G6E7_9RHOB</name>
<evidence type="ECO:0000256" key="3">
    <source>
        <dbReference type="ARBA" id="ARBA00022801"/>
    </source>
</evidence>
<dbReference type="CDD" id="cd02696">
    <property type="entry name" value="MurNAc-LAA"/>
    <property type="match status" value="1"/>
</dbReference>
<accession>A0ABX0G6E7</accession>
<organism evidence="6 7">
    <name type="scientific">Rhodobacter calidifons</name>
    <dbReference type="NCBI Taxonomy" id="2715277"/>
    <lineage>
        <taxon>Bacteria</taxon>
        <taxon>Pseudomonadati</taxon>
        <taxon>Pseudomonadota</taxon>
        <taxon>Alphaproteobacteria</taxon>
        <taxon>Rhodobacterales</taxon>
        <taxon>Rhodobacter group</taxon>
        <taxon>Rhodobacter</taxon>
    </lineage>
</organism>
<feature type="signal peptide" evidence="4">
    <location>
        <begin position="1"/>
        <end position="21"/>
    </location>
</feature>
<evidence type="ECO:0000313" key="7">
    <source>
        <dbReference type="Proteomes" id="UP001515660"/>
    </source>
</evidence>
<dbReference type="Proteomes" id="UP001515660">
    <property type="component" value="Unassembled WGS sequence"/>
</dbReference>
<dbReference type="InterPro" id="IPR002508">
    <property type="entry name" value="MurNAc-LAA_cat"/>
</dbReference>
<keyword evidence="3" id="KW-0378">Hydrolase</keyword>
<dbReference type="PANTHER" id="PTHR30404">
    <property type="entry name" value="N-ACETYLMURAMOYL-L-ALANINE AMIDASE"/>
    <property type="match status" value="1"/>
</dbReference>
<dbReference type="Gene3D" id="3.40.630.40">
    <property type="entry name" value="Zn-dependent exopeptidases"/>
    <property type="match status" value="1"/>
</dbReference>
<reference evidence="6 7" key="1">
    <citation type="journal article" date="2022" name="Microorganisms">
        <title>Genome Sequence and Characterization of a Xanthorhodopsin-Containing, Aerobic Anoxygenic Phototrophic Rhodobacter Species, Isolated from Mesophilic Conditions at Yellowstone National Park.</title>
        <authorList>
            <person name="Kyndt J.A."/>
            <person name="Robertson S."/>
            <person name="Shoffstall I.B."/>
            <person name="Ramaley R.F."/>
            <person name="Meyer T.E."/>
        </authorList>
    </citation>
    <scope>NUCLEOTIDE SEQUENCE [LARGE SCALE GENOMIC DNA]</scope>
    <source>
        <strain evidence="6 7">M37P</strain>
    </source>
</reference>
<gene>
    <name evidence="6" type="ORF">G8O29_08505</name>
</gene>
<comment type="catalytic activity">
    <reaction evidence="1">
        <text>Hydrolyzes the link between N-acetylmuramoyl residues and L-amino acid residues in certain cell-wall glycopeptides.</text>
        <dbReference type="EC" id="3.5.1.28"/>
    </reaction>
</comment>